<organism evidence="1">
    <name type="scientific">Arundo donax</name>
    <name type="common">Giant reed</name>
    <name type="synonym">Donax arundinaceus</name>
    <dbReference type="NCBI Taxonomy" id="35708"/>
    <lineage>
        <taxon>Eukaryota</taxon>
        <taxon>Viridiplantae</taxon>
        <taxon>Streptophyta</taxon>
        <taxon>Embryophyta</taxon>
        <taxon>Tracheophyta</taxon>
        <taxon>Spermatophyta</taxon>
        <taxon>Magnoliopsida</taxon>
        <taxon>Liliopsida</taxon>
        <taxon>Poales</taxon>
        <taxon>Poaceae</taxon>
        <taxon>PACMAD clade</taxon>
        <taxon>Arundinoideae</taxon>
        <taxon>Arundineae</taxon>
        <taxon>Arundo</taxon>
    </lineage>
</organism>
<accession>A0A0A9EB34</accession>
<reference evidence="1" key="1">
    <citation type="submission" date="2014-09" db="EMBL/GenBank/DDBJ databases">
        <authorList>
            <person name="Magalhaes I.L.F."/>
            <person name="Oliveira U."/>
            <person name="Santos F.R."/>
            <person name="Vidigal T.H.D.A."/>
            <person name="Brescovit A.D."/>
            <person name="Santos A.J."/>
        </authorList>
    </citation>
    <scope>NUCLEOTIDE SEQUENCE</scope>
    <source>
        <tissue evidence="1">Shoot tissue taken approximately 20 cm above the soil surface</tissue>
    </source>
</reference>
<dbReference type="EMBL" id="GBRH01201647">
    <property type="protein sequence ID" value="JAD96248.1"/>
    <property type="molecule type" value="Transcribed_RNA"/>
</dbReference>
<name>A0A0A9EB34_ARUDO</name>
<evidence type="ECO:0000313" key="1">
    <source>
        <dbReference type="EMBL" id="JAD96248.1"/>
    </source>
</evidence>
<dbReference type="AlphaFoldDB" id="A0A0A9EB34"/>
<protein>
    <submittedName>
        <fullName evidence="1">Uncharacterized protein</fullName>
    </submittedName>
</protein>
<proteinExistence type="predicted"/>
<reference evidence="1" key="2">
    <citation type="journal article" date="2015" name="Data Brief">
        <title>Shoot transcriptome of the giant reed, Arundo donax.</title>
        <authorList>
            <person name="Barrero R.A."/>
            <person name="Guerrero F.D."/>
            <person name="Moolhuijzen P."/>
            <person name="Goolsby J.A."/>
            <person name="Tidwell J."/>
            <person name="Bellgard S.E."/>
            <person name="Bellgard M.I."/>
        </authorList>
    </citation>
    <scope>NUCLEOTIDE SEQUENCE</scope>
    <source>
        <tissue evidence="1">Shoot tissue taken approximately 20 cm above the soil surface</tissue>
    </source>
</reference>
<sequence>MELAGQITHRVVHMVRRVQAEGRTILKGVLAISSSMGTGNNMASNVMILECPSSWTKVKTVNRHSTGHPSSNYML</sequence>